<gene>
    <name evidence="2" type="ORF">X805_18020</name>
</gene>
<name>A0A059KM93_9BURK</name>
<dbReference type="GO" id="GO:0016491">
    <property type="term" value="F:oxidoreductase activity"/>
    <property type="evidence" value="ECO:0007669"/>
    <property type="project" value="InterPro"/>
</dbReference>
<evidence type="ECO:0000313" key="3">
    <source>
        <dbReference type="Proteomes" id="UP000026714"/>
    </source>
</evidence>
<dbReference type="Pfam" id="PF01593">
    <property type="entry name" value="Amino_oxidase"/>
    <property type="match status" value="1"/>
</dbReference>
<protein>
    <submittedName>
        <fullName evidence="2">Protoporphyrinogen oxidase</fullName>
    </submittedName>
</protein>
<evidence type="ECO:0000259" key="1">
    <source>
        <dbReference type="Pfam" id="PF01593"/>
    </source>
</evidence>
<dbReference type="InterPro" id="IPR002937">
    <property type="entry name" value="Amino_oxidase"/>
</dbReference>
<dbReference type="PANTHER" id="PTHR42923">
    <property type="entry name" value="PROTOPORPHYRINOGEN OXIDASE"/>
    <property type="match status" value="1"/>
</dbReference>
<proteinExistence type="predicted"/>
<keyword evidence="3" id="KW-1185">Reference proteome</keyword>
<dbReference type="eggNOG" id="COG1231">
    <property type="taxonomic scope" value="Bacteria"/>
</dbReference>
<dbReference type="PROSITE" id="PS51257">
    <property type="entry name" value="PROKAR_LIPOPROTEIN"/>
    <property type="match status" value="1"/>
</dbReference>
<sequence length="543" mass="58249">MGGAALRRREVLAGLAATAAMTGSGLAGCDAALPALDGGWIGADAAARGHRLRELGGTKSGALPAPAVTRRAAVLVVGAGIAGLAAARALDRAGVDDVHLIELEDEAGGHSRGHRLAGFDCPLGAHYLPVPGEAAAEVRELLQDFGLARVAHGRWHWDERHLCHAPQERLFIDGEWHEGLLPPAEPGSRLLAQYRAFSRLVAEAQRQIGFSMPALRTPWTPAHAALEAQTFAAWLDAHGLDEPRLRWYLDYACRDDYGADAATVSAWAGLHYFASRHGFHAPGDAEAEREPVLTWPEGNAWLARRLAAPFAAGRLHAGRVALRLDEGRGGVQVLAWDARADRVEAWQAGRVVLALPLHVAARLWPDAPEALRQTAAQARHAPWLVANLHLDAPLLARVGVSSAWDSVAFGTALLGYVDAMHQSTRPHAGPTVLTAYLPLSPAERPALQGADWRPWAQRVLADLLPLHPDLPPRLRRIELARHGHAMRIPLPGTRSAPAHRALTRLAGRVALAHADLAGYSVFEEAFTLGTLAGRRTADRAHRG</sequence>
<dbReference type="STRING" id="34103.SAMN05421778_104188"/>
<accession>A0A059KM93</accession>
<dbReference type="SUPFAM" id="SSF51905">
    <property type="entry name" value="FAD/NAD(P)-binding domain"/>
    <property type="match status" value="1"/>
</dbReference>
<dbReference type="InterPro" id="IPR050464">
    <property type="entry name" value="Zeta_carotene_desat/Oxidored"/>
</dbReference>
<comment type="caution">
    <text evidence="2">The sequence shown here is derived from an EMBL/GenBank/DDBJ whole genome shotgun (WGS) entry which is preliminary data.</text>
</comment>
<dbReference type="Proteomes" id="UP000026714">
    <property type="component" value="Unassembled WGS sequence"/>
</dbReference>
<dbReference type="InterPro" id="IPR036188">
    <property type="entry name" value="FAD/NAD-bd_sf"/>
</dbReference>
<dbReference type="Gene3D" id="3.50.50.60">
    <property type="entry name" value="FAD/NAD(P)-binding domain"/>
    <property type="match status" value="1"/>
</dbReference>
<reference evidence="2 3" key="1">
    <citation type="journal article" date="2014" name="FEMS Microbiol. Ecol.">
        <title>Sphaerotilus natans encrusted with nanoball-shaped Fe(III) oxide minerals formed by nitrate-reducing mixotrophic Fe(II) oxidation.</title>
        <authorList>
            <person name="Park S."/>
            <person name="Kim D.H."/>
            <person name="Lee J.H."/>
            <person name="Hur H.G."/>
        </authorList>
    </citation>
    <scope>NUCLEOTIDE SEQUENCE [LARGE SCALE GENOMIC DNA]</scope>
    <source>
        <strain evidence="2 3">DSM 6575</strain>
    </source>
</reference>
<evidence type="ECO:0000313" key="2">
    <source>
        <dbReference type="EMBL" id="KDB52582.1"/>
    </source>
</evidence>
<dbReference type="PANTHER" id="PTHR42923:SF39">
    <property type="entry name" value="AMINO OXIDASE"/>
    <property type="match status" value="1"/>
</dbReference>
<dbReference type="PATRIC" id="fig|1286631.3.peg.1772"/>
<dbReference type="AlphaFoldDB" id="A0A059KM93"/>
<organism evidence="2 3">
    <name type="scientific">Sphaerotilus natans subsp. natans DSM 6575</name>
    <dbReference type="NCBI Taxonomy" id="1286631"/>
    <lineage>
        <taxon>Bacteria</taxon>
        <taxon>Pseudomonadati</taxon>
        <taxon>Pseudomonadota</taxon>
        <taxon>Betaproteobacteria</taxon>
        <taxon>Burkholderiales</taxon>
        <taxon>Sphaerotilaceae</taxon>
        <taxon>Sphaerotilus</taxon>
    </lineage>
</organism>
<feature type="domain" description="Amine oxidase" evidence="1">
    <location>
        <begin position="81"/>
        <end position="471"/>
    </location>
</feature>
<dbReference type="EMBL" id="AZRA01000047">
    <property type="protein sequence ID" value="KDB52582.1"/>
    <property type="molecule type" value="Genomic_DNA"/>
</dbReference>